<dbReference type="EMBL" id="BNJQ01000022">
    <property type="protein sequence ID" value="GHP08811.1"/>
    <property type="molecule type" value="Genomic_DNA"/>
</dbReference>
<dbReference type="SUPFAM" id="SSF74788">
    <property type="entry name" value="Cullin repeat-like"/>
    <property type="match status" value="1"/>
</dbReference>
<accession>A0A830HTK2</accession>
<protein>
    <recommendedName>
        <fullName evidence="4">Exocyst complex subunit Exo70 C-terminal domain-containing protein</fullName>
    </recommendedName>
</protein>
<evidence type="ECO:0000256" key="3">
    <source>
        <dbReference type="SAM" id="MobiDB-lite"/>
    </source>
</evidence>
<dbReference type="Pfam" id="PF03081">
    <property type="entry name" value="Exo70_C"/>
    <property type="match status" value="1"/>
</dbReference>
<dbReference type="GO" id="GO:0006887">
    <property type="term" value="P:exocytosis"/>
    <property type="evidence" value="ECO:0007669"/>
    <property type="project" value="InterPro"/>
</dbReference>
<evidence type="ECO:0000313" key="6">
    <source>
        <dbReference type="Proteomes" id="UP000660262"/>
    </source>
</evidence>
<feature type="compositionally biased region" description="Basic and acidic residues" evidence="3">
    <location>
        <begin position="450"/>
        <end position="467"/>
    </location>
</feature>
<feature type="region of interest" description="Disordered" evidence="3">
    <location>
        <begin position="115"/>
        <end position="135"/>
    </location>
</feature>
<evidence type="ECO:0000256" key="2">
    <source>
        <dbReference type="ARBA" id="ARBA00022448"/>
    </source>
</evidence>
<dbReference type="InterPro" id="IPR016159">
    <property type="entry name" value="Cullin_repeat-like_dom_sf"/>
</dbReference>
<dbReference type="AlphaFoldDB" id="A0A830HTK2"/>
<keyword evidence="2" id="KW-0813">Transport</keyword>
<evidence type="ECO:0000256" key="1">
    <source>
        <dbReference type="ARBA" id="ARBA00006756"/>
    </source>
</evidence>
<sequence>MAHPPSSSSSSSLVRARQLDRSSAHVLDCCSSQQELLQSASVVCASIHSRSLGLVQTFTPLAARLAQIDKARANASASFTSHASMSLQDSTVLAEHLDAVSAKLLRLLVNFDSSDSTQQTDAAPNAANETAKSEPDSLAEIANLIKQLENNNRSLEPVFAEAIRITTTSTTNNNNASSSSSSSSFTSALQHHAARHAFYKSISPSSSPSITSQYTQYFLTLSQSISPQNMDPFDALKTLDVLNRTITSLAEYPFLQGLQTSLYQKCHSAYSTLQQALRDDHSTISHLSIHPLSIQTLAFCRRCATASPDALAMLLNTQNITTPIARLLMSLGDMLERRAERIKIQHVRLLYLLQNEHYVAREVNLHAKLRALLGTTWLHRQQQTVNARMRSIIKEVFGGSHNNVQESLAQLRQLELTDVTLRRAMSEAVEAHLWSMRDVRFAFSTAQERDEMDARRTEASRRWREEVGGDDDDDDDDDDESAFDDDDVNGIGSCGGARARLRAECAMLFTGTILSTN</sequence>
<dbReference type="InterPro" id="IPR046364">
    <property type="entry name" value="Exo70_C"/>
</dbReference>
<organism evidence="5 6">
    <name type="scientific">Pycnococcus provasolii</name>
    <dbReference type="NCBI Taxonomy" id="41880"/>
    <lineage>
        <taxon>Eukaryota</taxon>
        <taxon>Viridiplantae</taxon>
        <taxon>Chlorophyta</taxon>
        <taxon>Pseudoscourfieldiophyceae</taxon>
        <taxon>Pseudoscourfieldiales</taxon>
        <taxon>Pycnococcaceae</taxon>
        <taxon>Pycnococcus</taxon>
    </lineage>
</organism>
<comment type="caution">
    <text evidence="5">The sequence shown here is derived from an EMBL/GenBank/DDBJ whole genome shotgun (WGS) entry which is preliminary data.</text>
</comment>
<dbReference type="GO" id="GO:0005546">
    <property type="term" value="F:phosphatidylinositol-4,5-bisphosphate binding"/>
    <property type="evidence" value="ECO:0007669"/>
    <property type="project" value="InterPro"/>
</dbReference>
<proteinExistence type="inferred from homology"/>
<reference evidence="5" key="1">
    <citation type="submission" date="2020-10" db="EMBL/GenBank/DDBJ databases">
        <title>Unveiling of a novel bifunctional photoreceptor, Dualchrome1, isolated from a cosmopolitan green alga.</title>
        <authorList>
            <person name="Suzuki S."/>
            <person name="Kawachi M."/>
        </authorList>
    </citation>
    <scope>NUCLEOTIDE SEQUENCE</scope>
    <source>
        <strain evidence="5">NIES 2893</strain>
    </source>
</reference>
<name>A0A830HTK2_9CHLO</name>
<dbReference type="Gene3D" id="1.20.1280.170">
    <property type="entry name" value="Exocyst complex component Exo70"/>
    <property type="match status" value="1"/>
</dbReference>
<evidence type="ECO:0000313" key="5">
    <source>
        <dbReference type="EMBL" id="GHP08811.1"/>
    </source>
</evidence>
<feature type="domain" description="Exocyst complex subunit Exo70 C-terminal" evidence="4">
    <location>
        <begin position="217"/>
        <end position="390"/>
    </location>
</feature>
<feature type="compositionally biased region" description="Acidic residues" evidence="3">
    <location>
        <begin position="468"/>
        <end position="488"/>
    </location>
</feature>
<feature type="region of interest" description="Disordered" evidence="3">
    <location>
        <begin position="450"/>
        <end position="489"/>
    </location>
</feature>
<evidence type="ECO:0000259" key="4">
    <source>
        <dbReference type="Pfam" id="PF03081"/>
    </source>
</evidence>
<feature type="compositionally biased region" description="Polar residues" evidence="3">
    <location>
        <begin position="115"/>
        <end position="130"/>
    </location>
</feature>
<gene>
    <name evidence="5" type="ORF">PPROV_000754800</name>
</gene>
<dbReference type="GO" id="GO:0000145">
    <property type="term" value="C:exocyst"/>
    <property type="evidence" value="ECO:0007669"/>
    <property type="project" value="InterPro"/>
</dbReference>
<comment type="similarity">
    <text evidence="1">Belongs to the EXO70 family.</text>
</comment>
<keyword evidence="6" id="KW-1185">Reference proteome</keyword>
<dbReference type="Proteomes" id="UP000660262">
    <property type="component" value="Unassembled WGS sequence"/>
</dbReference>